<dbReference type="Proteomes" id="UP001516400">
    <property type="component" value="Unassembled WGS sequence"/>
</dbReference>
<keyword evidence="1" id="KW-0732">Signal</keyword>
<reference evidence="2 3" key="1">
    <citation type="journal article" date="2021" name="BMC Biol.">
        <title>Horizontally acquired antibacterial genes associated with adaptive radiation of ladybird beetles.</title>
        <authorList>
            <person name="Li H.S."/>
            <person name="Tang X.F."/>
            <person name="Huang Y.H."/>
            <person name="Xu Z.Y."/>
            <person name="Chen M.L."/>
            <person name="Du X.Y."/>
            <person name="Qiu B.Y."/>
            <person name="Chen P.T."/>
            <person name="Zhang W."/>
            <person name="Slipinski A."/>
            <person name="Escalona H.E."/>
            <person name="Waterhouse R.M."/>
            <person name="Zwick A."/>
            <person name="Pang H."/>
        </authorList>
    </citation>
    <scope>NUCLEOTIDE SEQUENCE [LARGE SCALE GENOMIC DNA]</scope>
    <source>
        <strain evidence="2">SYSU2018</strain>
    </source>
</reference>
<dbReference type="AlphaFoldDB" id="A0ABD2MG45"/>
<accession>A0ABD2MG45</accession>
<sequence>MNLFIMFVFALLAVVSAIPLDPQNIVADSEGNLYYNQLVPLSRVRRDQGGSYIKAGAAHSSKYGSGGQIVANKNLSSGKHHTVDAQVKYNQFGSHREGWAGINYGLRW</sequence>
<keyword evidence="3" id="KW-1185">Reference proteome</keyword>
<evidence type="ECO:0000313" key="2">
    <source>
        <dbReference type="EMBL" id="KAL3265360.1"/>
    </source>
</evidence>
<feature type="signal peptide" evidence="1">
    <location>
        <begin position="1"/>
        <end position="17"/>
    </location>
</feature>
<name>A0ABD2MG45_9CUCU</name>
<proteinExistence type="predicted"/>
<feature type="chain" id="PRO_5044827560" evidence="1">
    <location>
        <begin position="18"/>
        <end position="108"/>
    </location>
</feature>
<comment type="caution">
    <text evidence="2">The sequence shown here is derived from an EMBL/GenBank/DDBJ whole genome shotgun (WGS) entry which is preliminary data.</text>
</comment>
<gene>
    <name evidence="2" type="ORF">HHI36_009568</name>
</gene>
<evidence type="ECO:0000256" key="1">
    <source>
        <dbReference type="SAM" id="SignalP"/>
    </source>
</evidence>
<protein>
    <submittedName>
        <fullName evidence="2">Uncharacterized protein</fullName>
    </submittedName>
</protein>
<evidence type="ECO:0000313" key="3">
    <source>
        <dbReference type="Proteomes" id="UP001516400"/>
    </source>
</evidence>
<organism evidence="2 3">
    <name type="scientific">Cryptolaemus montrouzieri</name>
    <dbReference type="NCBI Taxonomy" id="559131"/>
    <lineage>
        <taxon>Eukaryota</taxon>
        <taxon>Metazoa</taxon>
        <taxon>Ecdysozoa</taxon>
        <taxon>Arthropoda</taxon>
        <taxon>Hexapoda</taxon>
        <taxon>Insecta</taxon>
        <taxon>Pterygota</taxon>
        <taxon>Neoptera</taxon>
        <taxon>Endopterygota</taxon>
        <taxon>Coleoptera</taxon>
        <taxon>Polyphaga</taxon>
        <taxon>Cucujiformia</taxon>
        <taxon>Coccinelloidea</taxon>
        <taxon>Coccinellidae</taxon>
        <taxon>Scymninae</taxon>
        <taxon>Scymnini</taxon>
        <taxon>Cryptolaemus</taxon>
    </lineage>
</organism>
<dbReference type="EMBL" id="JABFTP020000001">
    <property type="protein sequence ID" value="KAL3265360.1"/>
    <property type="molecule type" value="Genomic_DNA"/>
</dbReference>